<comment type="similarity">
    <text evidence="3">Belongs to the cclA family.</text>
</comment>
<dbReference type="GO" id="GO:0000781">
    <property type="term" value="C:chromosome, telomeric region"/>
    <property type="evidence" value="ECO:0007669"/>
    <property type="project" value="GOC"/>
</dbReference>
<dbReference type="GO" id="GO:0042800">
    <property type="term" value="F:histone H3K4 methyltransferase activity"/>
    <property type="evidence" value="ECO:0007669"/>
    <property type="project" value="EnsemblFungi"/>
</dbReference>
<accession>I2H163</accession>
<dbReference type="CDD" id="cd12872">
    <property type="entry name" value="SPRY_Ash2"/>
    <property type="match status" value="1"/>
</dbReference>
<dbReference type="HOGENOM" id="CLU_014420_4_1_1"/>
<dbReference type="InterPro" id="IPR013320">
    <property type="entry name" value="ConA-like_dom_sf"/>
</dbReference>
<dbReference type="SUPFAM" id="SSF49899">
    <property type="entry name" value="Concanavalin A-like lectins/glucanases"/>
    <property type="match status" value="1"/>
</dbReference>
<protein>
    <recommendedName>
        <fullName evidence="4">SPRY domain-containing protein</fullName>
    </recommendedName>
</protein>
<dbReference type="OrthoDB" id="10266026at2759"/>
<evidence type="ECO:0000256" key="1">
    <source>
        <dbReference type="ARBA" id="ARBA00004123"/>
    </source>
</evidence>
<dbReference type="PANTHER" id="PTHR10598">
    <property type="entry name" value="SET1/ASH2 HISTONE METHYLTRANSFERASE COMPLEX SUBUNIT ASH2"/>
    <property type="match status" value="1"/>
</dbReference>
<dbReference type="EMBL" id="HE806318">
    <property type="protein sequence ID" value="CCH60115.1"/>
    <property type="molecule type" value="Genomic_DNA"/>
</dbReference>
<gene>
    <name evidence="5" type="primary">TBLA0C03110</name>
    <name evidence="5" type="ORF">TBLA_0C03110</name>
</gene>
<keyword evidence="6" id="KW-1185">Reference proteome</keyword>
<feature type="domain" description="SPRY" evidence="4">
    <location>
        <begin position="151"/>
        <end position="393"/>
    </location>
</feature>
<dbReference type="GO" id="GO:0031509">
    <property type="term" value="P:subtelomeric heterochromatin formation"/>
    <property type="evidence" value="ECO:0007669"/>
    <property type="project" value="EnsemblFungi"/>
</dbReference>
<name>I2H163_HENB6</name>
<dbReference type="InterPro" id="IPR037353">
    <property type="entry name" value="ASH2"/>
</dbReference>
<evidence type="ECO:0000313" key="5">
    <source>
        <dbReference type="EMBL" id="CCH60115.1"/>
    </source>
</evidence>
<dbReference type="AlphaFoldDB" id="I2H163"/>
<organism evidence="5 6">
    <name type="scientific">Henningerozyma blattae (strain ATCC 34711 / CBS 6284 / DSM 70876 / NBRC 10599 / NRRL Y-10934 / UCD 77-7)</name>
    <name type="common">Yeast</name>
    <name type="synonym">Tetrapisispora blattae</name>
    <dbReference type="NCBI Taxonomy" id="1071380"/>
    <lineage>
        <taxon>Eukaryota</taxon>
        <taxon>Fungi</taxon>
        <taxon>Dikarya</taxon>
        <taxon>Ascomycota</taxon>
        <taxon>Saccharomycotina</taxon>
        <taxon>Saccharomycetes</taxon>
        <taxon>Saccharomycetales</taxon>
        <taxon>Saccharomycetaceae</taxon>
        <taxon>Henningerozyma</taxon>
    </lineage>
</organism>
<evidence type="ECO:0000256" key="3">
    <source>
        <dbReference type="ARBA" id="ARBA00038149"/>
    </source>
</evidence>
<dbReference type="InParanoid" id="I2H163"/>
<dbReference type="GO" id="GO:0000723">
    <property type="term" value="P:telomere maintenance"/>
    <property type="evidence" value="ECO:0007669"/>
    <property type="project" value="EnsemblFungi"/>
</dbReference>
<dbReference type="InterPro" id="IPR043136">
    <property type="entry name" value="B30.2/SPRY_sf"/>
</dbReference>
<sequence>MKVGIIPYQHDTDFVFKDSDINLSKPSFPLYLEIEPTIANNNSNNNEEIDDSANINNNDYDNNNNNKTNLKFFKTEDIPLNRRNFIYRPCSANPLFNELGYCCSEYPFDKVGISIMDRSDGMSMLDKGNEIVGVKESLGWRTGRCDICIKEGLTYWEVEILNGGSPNNINDPSNDKQKKREILNSTSHLRLGISRREASLEGPVGFDAYGYGIRDSSLESIHEGKLSQILQPLENMVLKKGDRIGFLLELPDIDTQIEQAKTYIQNRIDALIEHNANKKKTKLNNNHESQLSKDFQISLLQDIKYDNVVRDHIPIRYKNQLFFEMTDYVKTTKPEYYSSNKQERLDYYKLKGSSLKIYLNNQYIGESVKELKPFLPPFSELQYNKKFYYNYWKHGETAEYSEEDHNAIMDDIPKSRINHNTHSNGSSKHGLILRNKYVNNNRLGYYPTISCFNGGIARLVVDKKELKFFDQMKGDLQNNNNNNNNNNNTIVKTLDILFKEQVAEDVLWDIIDEIEEESNNGTLISAYNMFK</sequence>
<evidence type="ECO:0000313" key="6">
    <source>
        <dbReference type="Proteomes" id="UP000002866"/>
    </source>
</evidence>
<dbReference type="STRING" id="1071380.I2H163"/>
<evidence type="ECO:0000256" key="2">
    <source>
        <dbReference type="ARBA" id="ARBA00023242"/>
    </source>
</evidence>
<dbReference type="SMART" id="SM00449">
    <property type="entry name" value="SPRY"/>
    <property type="match status" value="1"/>
</dbReference>
<dbReference type="PANTHER" id="PTHR10598:SF0">
    <property type="entry name" value="SET1_ASH2 HISTONE METHYLTRANSFERASE COMPLEX SUBUNIT ASH2"/>
    <property type="match status" value="1"/>
</dbReference>
<proteinExistence type="inferred from homology"/>
<dbReference type="KEGG" id="tbl:TBLA_0C03110"/>
<dbReference type="Proteomes" id="UP000002866">
    <property type="component" value="Chromosome 3"/>
</dbReference>
<dbReference type="GeneID" id="14495095"/>
<evidence type="ECO:0000259" key="4">
    <source>
        <dbReference type="SMART" id="SM00449"/>
    </source>
</evidence>
<reference evidence="5 6" key="1">
    <citation type="journal article" date="2011" name="Proc. Natl. Acad. Sci. U.S.A.">
        <title>Evolutionary erosion of yeast sex chromosomes by mating-type switching accidents.</title>
        <authorList>
            <person name="Gordon J.L."/>
            <person name="Armisen D."/>
            <person name="Proux-Wera E."/>
            <person name="Oheigeartaigh S.S."/>
            <person name="Byrne K.P."/>
            <person name="Wolfe K.H."/>
        </authorList>
    </citation>
    <scope>NUCLEOTIDE SEQUENCE [LARGE SCALE GENOMIC DNA]</scope>
    <source>
        <strain evidence="6">ATCC 34711 / CBS 6284 / DSM 70876 / NBRC 10599 / NRRL Y-10934 / UCD 77-7</strain>
    </source>
</reference>
<dbReference type="GO" id="GO:0048188">
    <property type="term" value="C:Set1C/COMPASS complex"/>
    <property type="evidence" value="ECO:0007669"/>
    <property type="project" value="EnsemblFungi"/>
</dbReference>
<dbReference type="eggNOG" id="KOG2626">
    <property type="taxonomic scope" value="Eukaryota"/>
</dbReference>
<keyword evidence="2" id="KW-0539">Nucleus</keyword>
<dbReference type="OMA" id="GFRYTYA"/>
<dbReference type="InterPro" id="IPR003877">
    <property type="entry name" value="SPRY_dom"/>
</dbReference>
<dbReference type="FunCoup" id="I2H163">
    <property type="interactions" value="129"/>
</dbReference>
<comment type="subcellular location">
    <subcellularLocation>
        <location evidence="1">Nucleus</location>
    </subcellularLocation>
</comment>
<dbReference type="GO" id="GO:0000976">
    <property type="term" value="F:transcription cis-regulatory region binding"/>
    <property type="evidence" value="ECO:0007669"/>
    <property type="project" value="TreeGrafter"/>
</dbReference>
<dbReference type="RefSeq" id="XP_004179634.1">
    <property type="nucleotide sequence ID" value="XM_004179586.1"/>
</dbReference>
<dbReference type="Gene3D" id="2.60.120.920">
    <property type="match status" value="1"/>
</dbReference>